<dbReference type="EMBL" id="VSSQ01000779">
    <property type="protein sequence ID" value="MPM01181.1"/>
    <property type="molecule type" value="Genomic_DNA"/>
</dbReference>
<dbReference type="InterPro" id="IPR043168">
    <property type="entry name" value="DegV_C"/>
</dbReference>
<dbReference type="Pfam" id="PF02645">
    <property type="entry name" value="DegV"/>
    <property type="match status" value="1"/>
</dbReference>
<dbReference type="PANTHER" id="PTHR33434">
    <property type="entry name" value="DEGV DOMAIN-CONTAINING PROTEIN DR_1986-RELATED"/>
    <property type="match status" value="1"/>
</dbReference>
<dbReference type="SUPFAM" id="SSF82549">
    <property type="entry name" value="DAK1/DegV-like"/>
    <property type="match status" value="1"/>
</dbReference>
<gene>
    <name evidence="2" type="ORF">SDC9_47419</name>
</gene>
<evidence type="ECO:0008006" key="3">
    <source>
        <dbReference type="Google" id="ProtNLM"/>
    </source>
</evidence>
<accession>A0A644WCG8</accession>
<dbReference type="AlphaFoldDB" id="A0A644WCG8"/>
<reference evidence="2" key="1">
    <citation type="submission" date="2019-08" db="EMBL/GenBank/DDBJ databases">
        <authorList>
            <person name="Kucharzyk K."/>
            <person name="Murdoch R.W."/>
            <person name="Higgins S."/>
            <person name="Loffler F."/>
        </authorList>
    </citation>
    <scope>NUCLEOTIDE SEQUENCE</scope>
</reference>
<sequence>MEKIKILTDSCLDIPEELIKKNNIEVVPVLINFGDESYIDREEINLQQMQEKIEKDKILPTTAQITPVRFAKYFKESLDEGYKVLAILMSSNMSGTYNSACIAKDMLESDDIVIVDTKVITSAQGFFVLKACELRDKGLKAEEIKEELLKLIPKMNASLCFESLENLVRGGRISKTAGAIGTALGLRVIIGFEDGMMTAKDKIRGNKKALKKIISDYESSNPDKDEPVILIEIESPEMKDSLKKYLEENNLRYIETTPGCAVGIHSGTRVSGLFFLSK</sequence>
<dbReference type="NCBIfam" id="TIGR00762">
    <property type="entry name" value="DegV"/>
    <property type="match status" value="1"/>
</dbReference>
<dbReference type="InterPro" id="IPR003797">
    <property type="entry name" value="DegV"/>
</dbReference>
<dbReference type="PROSITE" id="PS51482">
    <property type="entry name" value="DEGV"/>
    <property type="match status" value="1"/>
</dbReference>
<dbReference type="Gene3D" id="3.40.50.10170">
    <property type="match status" value="1"/>
</dbReference>
<name>A0A644WCG8_9ZZZZ</name>
<dbReference type="GO" id="GO:0008289">
    <property type="term" value="F:lipid binding"/>
    <property type="evidence" value="ECO:0007669"/>
    <property type="project" value="UniProtKB-KW"/>
</dbReference>
<evidence type="ECO:0000313" key="2">
    <source>
        <dbReference type="EMBL" id="MPM01181.1"/>
    </source>
</evidence>
<comment type="caution">
    <text evidence="2">The sequence shown here is derived from an EMBL/GenBank/DDBJ whole genome shotgun (WGS) entry which is preliminary data.</text>
</comment>
<dbReference type="InterPro" id="IPR050270">
    <property type="entry name" value="DegV_domain_contain"/>
</dbReference>
<keyword evidence="1" id="KW-0446">Lipid-binding</keyword>
<dbReference type="PANTHER" id="PTHR33434:SF2">
    <property type="entry name" value="FATTY ACID-BINDING PROTEIN TM_1468"/>
    <property type="match status" value="1"/>
</dbReference>
<dbReference type="Gene3D" id="3.30.1180.10">
    <property type="match status" value="1"/>
</dbReference>
<protein>
    <recommendedName>
        <fullName evidence="3">DegV domain-containing protein</fullName>
    </recommendedName>
</protein>
<evidence type="ECO:0000256" key="1">
    <source>
        <dbReference type="ARBA" id="ARBA00023121"/>
    </source>
</evidence>
<organism evidence="2">
    <name type="scientific">bioreactor metagenome</name>
    <dbReference type="NCBI Taxonomy" id="1076179"/>
    <lineage>
        <taxon>unclassified sequences</taxon>
        <taxon>metagenomes</taxon>
        <taxon>ecological metagenomes</taxon>
    </lineage>
</organism>
<proteinExistence type="predicted"/>